<feature type="non-terminal residue" evidence="4">
    <location>
        <position position="175"/>
    </location>
</feature>
<evidence type="ECO:0000259" key="3">
    <source>
        <dbReference type="Pfam" id="PF01549"/>
    </source>
</evidence>
<dbReference type="Pfam" id="PF01549">
    <property type="entry name" value="ShK"/>
    <property type="match status" value="1"/>
</dbReference>
<feature type="compositionally biased region" description="Low complexity" evidence="1">
    <location>
        <begin position="124"/>
        <end position="144"/>
    </location>
</feature>
<feature type="non-terminal residue" evidence="4">
    <location>
        <position position="1"/>
    </location>
</feature>
<dbReference type="InterPro" id="IPR003582">
    <property type="entry name" value="ShKT_dom"/>
</dbReference>
<accession>A0A813JGZ1</accession>
<keyword evidence="2" id="KW-0732">Signal</keyword>
<evidence type="ECO:0000313" key="5">
    <source>
        <dbReference type="Proteomes" id="UP000626109"/>
    </source>
</evidence>
<dbReference type="Proteomes" id="UP000626109">
    <property type="component" value="Unassembled WGS sequence"/>
</dbReference>
<proteinExistence type="predicted"/>
<name>A0A813JGZ1_POLGL</name>
<evidence type="ECO:0000256" key="2">
    <source>
        <dbReference type="SAM" id="SignalP"/>
    </source>
</evidence>
<feature type="chain" id="PRO_5032555733" description="ShKT domain-containing protein" evidence="2">
    <location>
        <begin position="29"/>
        <end position="175"/>
    </location>
</feature>
<feature type="domain" description="ShKT" evidence="3">
    <location>
        <begin position="35"/>
        <end position="64"/>
    </location>
</feature>
<feature type="region of interest" description="Disordered" evidence="1">
    <location>
        <begin position="68"/>
        <end position="175"/>
    </location>
</feature>
<evidence type="ECO:0000313" key="4">
    <source>
        <dbReference type="EMBL" id="CAE8677053.1"/>
    </source>
</evidence>
<dbReference type="AlphaFoldDB" id="A0A813JGZ1"/>
<protein>
    <recommendedName>
        <fullName evidence="3">ShKT domain-containing protein</fullName>
    </recommendedName>
</protein>
<dbReference type="EMBL" id="CAJNNW010025383">
    <property type="protein sequence ID" value="CAE8677053.1"/>
    <property type="molecule type" value="Genomic_DNA"/>
</dbReference>
<gene>
    <name evidence="4" type="ORF">PGLA2088_LOCUS20170</name>
</gene>
<organism evidence="4 5">
    <name type="scientific">Polarella glacialis</name>
    <name type="common">Dinoflagellate</name>
    <dbReference type="NCBI Taxonomy" id="89957"/>
    <lineage>
        <taxon>Eukaryota</taxon>
        <taxon>Sar</taxon>
        <taxon>Alveolata</taxon>
        <taxon>Dinophyceae</taxon>
        <taxon>Suessiales</taxon>
        <taxon>Suessiaceae</taxon>
        <taxon>Polarella</taxon>
    </lineage>
</organism>
<comment type="caution">
    <text evidence="4">The sequence shown here is derived from an EMBL/GenBank/DDBJ whole genome shotgun (WGS) entry which is preliminary data.</text>
</comment>
<feature type="compositionally biased region" description="Low complexity" evidence="1">
    <location>
        <begin position="75"/>
        <end position="115"/>
    </location>
</feature>
<evidence type="ECO:0000256" key="1">
    <source>
        <dbReference type="SAM" id="MobiDB-lite"/>
    </source>
</evidence>
<sequence>RLPPLRLAVVPPLLLLSAGLAALPAAVAELRVPEDKSEFCKSWAEQGECTSNPAFMLKGCASSCAALGVSSGNGQQQQQQQQQEQQQQQQQQQEQQQQQQQEQEQQQQEQQQHQQEQQRRQEQQQEQQQRRQQQQQQHNSTEASRASRVESESLVSEAAIPDVAAVATGVDKPTK</sequence>
<reference evidence="4" key="1">
    <citation type="submission" date="2021-02" db="EMBL/GenBank/DDBJ databases">
        <authorList>
            <person name="Dougan E. K."/>
            <person name="Rhodes N."/>
            <person name="Thang M."/>
            <person name="Chan C."/>
        </authorList>
    </citation>
    <scope>NUCLEOTIDE SEQUENCE</scope>
</reference>
<feature type="signal peptide" evidence="2">
    <location>
        <begin position="1"/>
        <end position="28"/>
    </location>
</feature>